<sequence>MNSSVKIMDREKVTEEIAKTSESIRKKYRALKTGRMVENAALERHFKPIIEPLKQIAGSSANVESNDVKTETSLMSTSVETKSVILKPEKKIKHKAKLSPVALTPLKRKLFKDPPIVSTSTEALQYEEPYESSLIDNLLTDDDDENVSEIPDEPVVTSVRRQLRAYKQTLHDRDHFDPLGQKYMGAVLSSEKDNAIDYVYGVRFSNDGA</sequence>
<evidence type="ECO:0000313" key="1">
    <source>
        <dbReference type="EMBL" id="EFN80966.1"/>
    </source>
</evidence>
<dbReference type="OMA" id="QYEEPYE"/>
<name>E2BTL0_HARSA</name>
<reference evidence="1 2" key="1">
    <citation type="journal article" date="2010" name="Science">
        <title>Genomic comparison of the ants Camponotus floridanus and Harpegnathos saltator.</title>
        <authorList>
            <person name="Bonasio R."/>
            <person name="Zhang G."/>
            <person name="Ye C."/>
            <person name="Mutti N.S."/>
            <person name="Fang X."/>
            <person name="Qin N."/>
            <person name="Donahue G."/>
            <person name="Yang P."/>
            <person name="Li Q."/>
            <person name="Li C."/>
            <person name="Zhang P."/>
            <person name="Huang Z."/>
            <person name="Berger S.L."/>
            <person name="Reinberg D."/>
            <person name="Wang J."/>
            <person name="Liebig J."/>
        </authorList>
    </citation>
    <scope>NUCLEOTIDE SEQUENCE [LARGE SCALE GENOMIC DNA]</scope>
    <source>
        <strain evidence="1 2">R22 G/1</strain>
    </source>
</reference>
<dbReference type="AlphaFoldDB" id="E2BTL0"/>
<dbReference type="InParanoid" id="E2BTL0"/>
<proteinExistence type="predicted"/>
<organism evidence="2">
    <name type="scientific">Harpegnathos saltator</name>
    <name type="common">Jerdon's jumping ant</name>
    <dbReference type="NCBI Taxonomy" id="610380"/>
    <lineage>
        <taxon>Eukaryota</taxon>
        <taxon>Metazoa</taxon>
        <taxon>Ecdysozoa</taxon>
        <taxon>Arthropoda</taxon>
        <taxon>Hexapoda</taxon>
        <taxon>Insecta</taxon>
        <taxon>Pterygota</taxon>
        <taxon>Neoptera</taxon>
        <taxon>Endopterygota</taxon>
        <taxon>Hymenoptera</taxon>
        <taxon>Apocrita</taxon>
        <taxon>Aculeata</taxon>
        <taxon>Formicoidea</taxon>
        <taxon>Formicidae</taxon>
        <taxon>Ponerinae</taxon>
        <taxon>Ponerini</taxon>
        <taxon>Harpegnathos</taxon>
    </lineage>
</organism>
<gene>
    <name evidence="1" type="ORF">EAI_11136</name>
</gene>
<keyword evidence="2" id="KW-1185">Reference proteome</keyword>
<dbReference type="EMBL" id="GL450449">
    <property type="protein sequence ID" value="EFN80966.1"/>
    <property type="molecule type" value="Genomic_DNA"/>
</dbReference>
<protein>
    <submittedName>
        <fullName evidence="1">Uncharacterized protein</fullName>
    </submittedName>
</protein>
<evidence type="ECO:0000313" key="2">
    <source>
        <dbReference type="Proteomes" id="UP000008237"/>
    </source>
</evidence>
<dbReference type="Proteomes" id="UP000008237">
    <property type="component" value="Unassembled WGS sequence"/>
</dbReference>
<accession>E2BTL0</accession>